<dbReference type="Gene3D" id="3.20.20.80">
    <property type="entry name" value="Glycosidases"/>
    <property type="match status" value="1"/>
</dbReference>
<dbReference type="EC" id="3.2.1.1" evidence="3"/>
<dbReference type="Proteomes" id="UP000198736">
    <property type="component" value="Unassembled WGS sequence"/>
</dbReference>
<proteinExistence type="inferred from homology"/>
<dbReference type="PRINTS" id="PR00110">
    <property type="entry name" value="ALPHAAMYLASE"/>
</dbReference>
<dbReference type="STRING" id="1742973.COMA2_170028"/>
<dbReference type="Gene3D" id="2.60.40.1180">
    <property type="entry name" value="Golgi alpha-mannosidase II"/>
    <property type="match status" value="1"/>
</dbReference>
<keyword evidence="3 5" id="KW-0326">Glycosidase</keyword>
<dbReference type="GO" id="GO:0043169">
    <property type="term" value="F:cation binding"/>
    <property type="evidence" value="ECO:0007669"/>
    <property type="project" value="InterPro"/>
</dbReference>
<dbReference type="CDD" id="cd11334">
    <property type="entry name" value="AmyAc_TreS"/>
    <property type="match status" value="1"/>
</dbReference>
<dbReference type="PANTHER" id="PTHR10357">
    <property type="entry name" value="ALPHA-AMYLASE FAMILY MEMBER"/>
    <property type="match status" value="1"/>
</dbReference>
<organism evidence="5 6">
    <name type="scientific">Candidatus Nitrospira nitrificans</name>
    <dbReference type="NCBI Taxonomy" id="1742973"/>
    <lineage>
        <taxon>Bacteria</taxon>
        <taxon>Pseudomonadati</taxon>
        <taxon>Nitrospirota</taxon>
        <taxon>Nitrospiria</taxon>
        <taxon>Nitrospirales</taxon>
        <taxon>Nitrospiraceae</taxon>
        <taxon>Nitrospira</taxon>
    </lineage>
</organism>
<dbReference type="InterPro" id="IPR006046">
    <property type="entry name" value="Alpha_amylase"/>
</dbReference>
<evidence type="ECO:0000256" key="3">
    <source>
        <dbReference type="RuleBase" id="RU361134"/>
    </source>
</evidence>
<keyword evidence="3" id="KW-0378">Hydrolase</keyword>
<dbReference type="Pfam" id="PF00128">
    <property type="entry name" value="Alpha-amylase"/>
    <property type="match status" value="1"/>
</dbReference>
<dbReference type="Gene3D" id="3.90.400.10">
    <property type="entry name" value="Oligo-1,6-glucosidase, Domain 2"/>
    <property type="match status" value="1"/>
</dbReference>
<dbReference type="SMART" id="SM00642">
    <property type="entry name" value="Aamy"/>
    <property type="match status" value="1"/>
</dbReference>
<evidence type="ECO:0000256" key="1">
    <source>
        <dbReference type="ARBA" id="ARBA00008061"/>
    </source>
</evidence>
<keyword evidence="3" id="KW-0119">Carbohydrate metabolism</keyword>
<dbReference type="InterPro" id="IPR013780">
    <property type="entry name" value="Glyco_hydro_b"/>
</dbReference>
<feature type="domain" description="Glycosyl hydrolase family 13 catalytic" evidence="4">
    <location>
        <begin position="13"/>
        <end position="417"/>
    </location>
</feature>
<accession>A0A0S4L9V3</accession>
<evidence type="ECO:0000259" key="4">
    <source>
        <dbReference type="SMART" id="SM00642"/>
    </source>
</evidence>
<name>A0A0S4L9V3_9BACT</name>
<dbReference type="EMBL" id="CZPZ01000009">
    <property type="protein sequence ID" value="CUS34481.1"/>
    <property type="molecule type" value="Genomic_DNA"/>
</dbReference>
<gene>
    <name evidence="5" type="ORF">COMA2_170028</name>
</gene>
<comment type="catalytic activity">
    <reaction evidence="3">
        <text>Endohydrolysis of (1-&gt;4)-alpha-D-glucosidic linkages in polysaccharides containing three or more (1-&gt;4)-alpha-linked D-glucose units.</text>
        <dbReference type="EC" id="3.2.1.1"/>
    </reaction>
</comment>
<reference evidence="6" key="1">
    <citation type="submission" date="2015-10" db="EMBL/GenBank/DDBJ databases">
        <authorList>
            <person name="Luecker S."/>
            <person name="Luecker S."/>
        </authorList>
    </citation>
    <scope>NUCLEOTIDE SEQUENCE [LARGE SCALE GENOMIC DNA]</scope>
</reference>
<dbReference type="GO" id="GO:0005975">
    <property type="term" value="P:carbohydrate metabolic process"/>
    <property type="evidence" value="ECO:0007669"/>
    <property type="project" value="InterPro"/>
</dbReference>
<dbReference type="AlphaFoldDB" id="A0A0S4L9V3"/>
<dbReference type="SUPFAM" id="SSF51011">
    <property type="entry name" value="Glycosyl hydrolase domain"/>
    <property type="match status" value="1"/>
</dbReference>
<evidence type="ECO:0000256" key="2">
    <source>
        <dbReference type="RuleBase" id="RU003615"/>
    </source>
</evidence>
<dbReference type="GO" id="GO:0004556">
    <property type="term" value="F:alpha-amylase activity"/>
    <property type="evidence" value="ECO:0007669"/>
    <property type="project" value="UniProtKB-UniRule"/>
</dbReference>
<protein>
    <recommendedName>
        <fullName evidence="3">Alpha-amylase</fullName>
        <ecNumber evidence="3">3.2.1.1</ecNumber>
    </recommendedName>
</protein>
<dbReference type="InterPro" id="IPR045857">
    <property type="entry name" value="O16G_dom_2"/>
</dbReference>
<dbReference type="SUPFAM" id="SSF51445">
    <property type="entry name" value="(Trans)glycosidases"/>
    <property type="match status" value="1"/>
</dbReference>
<evidence type="ECO:0000313" key="5">
    <source>
        <dbReference type="EMBL" id="CUS34481.1"/>
    </source>
</evidence>
<keyword evidence="6" id="KW-1185">Reference proteome</keyword>
<dbReference type="InterPro" id="IPR017853">
    <property type="entry name" value="GH"/>
</dbReference>
<sequence length="541" mass="61838">MICHDRGVARECRIVCRGYCRVSGLQRDGIGDFRGLTNRLPYLADLGITCLWLLPFFPSPGKDNGYDVSNYYEVHADVGSLNDFMECVHRAGELGIRILLDLVIDHTSDQHPWFQAARRDRQSRYRSYYFWADAPSPPEPGHGPIFPDQEMTVWTYDEVAGQYYYHRFYRFEPDLNAFNPEVRQEFLRIMDFWLSLGVAGFRIDAASHLIEAGPHQVGPGKEDHDILKELRTYADRRRQGTVLVGEADVEPDQLTTYFGTGDELHMLYNFYLDNYLFLALAEERAEPLTHALQRLPLLPEPCRWINFLRNLDELDLERLTEREREVVYEAFAPDEDMRIFGRGIRRRLAPMVHDRRKREMAMSLLFTLPGIPLVVYGDEIGMGEDLSLPGRSAVRTAMQWAPTPNGGFSDAARERLRRPLIDGGAFGYDQVNVSDQQTDPASCLNWMKRLIAARRAYPTWGSGIYRNAEGGGSAVLVHECIGRGDRLLALHNLTGKDQPLSLPSSQIDQRVAIFSSTGHEHSDSPSLVLEPYGYRWYRVAL</sequence>
<dbReference type="InterPro" id="IPR006047">
    <property type="entry name" value="GH13_cat_dom"/>
</dbReference>
<comment type="similarity">
    <text evidence="1 2">Belongs to the glycosyl hydrolase 13 family.</text>
</comment>
<evidence type="ECO:0000313" key="6">
    <source>
        <dbReference type="Proteomes" id="UP000198736"/>
    </source>
</evidence>
<dbReference type="PANTHER" id="PTHR10357:SF219">
    <property type="entry name" value="MALTOSE ALPHA-D-GLUCOSYLTRANSFERASE"/>
    <property type="match status" value="1"/>
</dbReference>